<name>A0A1V0EDK7_9CAUD</name>
<dbReference type="EMBL" id="KY555146">
    <property type="protein sequence ID" value="ARB14978.1"/>
    <property type="molecule type" value="Genomic_DNA"/>
</dbReference>
<sequence length="67" mass="7426">MSTRIQPHDLRLQSAIADFHERNLMCPEPDCDWGVIETGEEDPDTCIPITKTCPVCAGRGFLPKKAA</sequence>
<protein>
    <submittedName>
        <fullName evidence="1">Uncharacterized protein</fullName>
    </submittedName>
</protein>
<gene>
    <name evidence="1" type="ORF">Ccr32_gp059</name>
</gene>
<evidence type="ECO:0000313" key="1">
    <source>
        <dbReference type="EMBL" id="ARB14978.1"/>
    </source>
</evidence>
<proteinExistence type="predicted"/>
<organism evidence="1 2">
    <name type="scientific">Caulobacter phage Ccr32</name>
    <dbReference type="NCBI Taxonomy" id="1959738"/>
    <lineage>
        <taxon>Viruses</taxon>
        <taxon>Duplodnaviria</taxon>
        <taxon>Heunggongvirae</taxon>
        <taxon>Uroviricota</taxon>
        <taxon>Caudoviricetes</taxon>
        <taxon>Jeanschmidtviridae</taxon>
        <taxon>Shapirovirus</taxon>
        <taxon>Shapirovirus cbk</taxon>
    </lineage>
</organism>
<accession>A0A1V0EDK7</accession>
<dbReference type="Proteomes" id="UP000222485">
    <property type="component" value="Genome"/>
</dbReference>
<reference evidence="2" key="1">
    <citation type="journal article" date="2017" name="Curr. Microbiol.">
        <title>Genomic Diversity of Type B3 Bacteriophages of Caulobacter crescentus.</title>
        <authorList>
            <person name="Ash K.T."/>
            <person name="Drake K.M."/>
            <person name="Gibbs W.S."/>
            <person name="Ely B."/>
        </authorList>
    </citation>
    <scope>NUCLEOTIDE SEQUENCE [LARGE SCALE GENOMIC DNA]</scope>
</reference>
<evidence type="ECO:0000313" key="2">
    <source>
        <dbReference type="Proteomes" id="UP000222485"/>
    </source>
</evidence>